<accession>A0A9P6IBL6</accession>
<dbReference type="SUPFAM" id="SSF52540">
    <property type="entry name" value="P-loop containing nucleoside triphosphate hydrolases"/>
    <property type="match status" value="1"/>
</dbReference>
<protein>
    <recommendedName>
        <fullName evidence="6">Vegetative incompatibility protein HET-E-1</fullName>
    </recommendedName>
</protein>
<feature type="domain" description="Nephrocystin 3-like N-terminal" evidence="3">
    <location>
        <begin position="242"/>
        <end position="407"/>
    </location>
</feature>
<dbReference type="InterPro" id="IPR056884">
    <property type="entry name" value="NPHP3-like_N"/>
</dbReference>
<dbReference type="PANTHER" id="PTHR10039">
    <property type="entry name" value="AMELOGENIN"/>
    <property type="match status" value="1"/>
</dbReference>
<dbReference type="OrthoDB" id="674604at2759"/>
<reference evidence="4" key="1">
    <citation type="submission" date="2020-03" db="EMBL/GenBank/DDBJ databases">
        <authorList>
            <person name="He L."/>
        </authorList>
    </citation>
    <scope>NUCLEOTIDE SEQUENCE</scope>
    <source>
        <strain evidence="4">CkLH20</strain>
    </source>
</reference>
<dbReference type="EMBL" id="JAATWM020000007">
    <property type="protein sequence ID" value="KAF9879367.1"/>
    <property type="molecule type" value="Genomic_DNA"/>
</dbReference>
<evidence type="ECO:0000313" key="4">
    <source>
        <dbReference type="EMBL" id="KAF9879367.1"/>
    </source>
</evidence>
<dbReference type="Gene3D" id="3.40.50.300">
    <property type="entry name" value="P-loop containing nucleotide triphosphate hydrolases"/>
    <property type="match status" value="1"/>
</dbReference>
<reference evidence="4" key="2">
    <citation type="submission" date="2020-11" db="EMBL/GenBank/DDBJ databases">
        <title>Whole genome sequencing of Colletotrichum sp.</title>
        <authorList>
            <person name="Li H."/>
        </authorList>
    </citation>
    <scope>NUCLEOTIDE SEQUENCE</scope>
    <source>
        <strain evidence="4">CkLH20</strain>
    </source>
</reference>
<gene>
    <name evidence="4" type="ORF">CkaCkLH20_02910</name>
</gene>
<name>A0A9P6IBL6_9PEZI</name>
<dbReference type="Proteomes" id="UP000781932">
    <property type="component" value="Unassembled WGS sequence"/>
</dbReference>
<dbReference type="RefSeq" id="XP_038748828.1">
    <property type="nucleotide sequence ID" value="XM_038885629.1"/>
</dbReference>
<sequence>MAEIIGVIGSVVGLLTAAEVAHSKMKGMKGLPEAFDAVARQVPLAQRILDAVESQTRNAPESTLRAILPVVHSCRENAETLKTTLEKLQPGDSASAWSLDHYVSLIKCRGKKGRVEDLMRQILRDILTLASYKTIHAATSEELAGLKAAIEEVGNVKASAPDTLLEDAKGVNISHGGQGPMLNQVGDYTTSWNHFGSGHINHVQGDAHFGATQDERKRQALRRLNPSSYESHKDRNPPAAVNTCRWFVEHQNFRDWLSEQSSSLLWVSADPGCGKSVLARHLIENVLPTSTPSSRVIYFFFKDDFADQRSAESALRGLLHQLLSGDSPLFTKALLESFEDLGEKMFEGFSNLWRLFLNTISQPNAGEIICVLGALDECHVGWDRLIKSLGELCGNPTSGFKPILLSRPYSNIESDFRSLQGKVKFIRVRGEDDSELTNIESEIEIVIRSKVDGLKKELGLTQEAEELLFQQLCQTQNRTYLWVHLVCDMLRTVENVSISDSIQQIPKTVEEAYNKILNQGRDHDKARVLLHIVVAAYKPLSLDEMATALAIQSHKSLEMPELQVATAEDCRKIIRNVATTSYMAFHHWSGSPVYSRTIRMEF</sequence>
<organism evidence="4 5">
    <name type="scientific">Colletotrichum karsti</name>
    <dbReference type="NCBI Taxonomy" id="1095194"/>
    <lineage>
        <taxon>Eukaryota</taxon>
        <taxon>Fungi</taxon>
        <taxon>Dikarya</taxon>
        <taxon>Ascomycota</taxon>
        <taxon>Pezizomycotina</taxon>
        <taxon>Sordariomycetes</taxon>
        <taxon>Hypocreomycetidae</taxon>
        <taxon>Glomerellales</taxon>
        <taxon>Glomerellaceae</taxon>
        <taxon>Colletotrichum</taxon>
        <taxon>Colletotrichum boninense species complex</taxon>
    </lineage>
</organism>
<comment type="caution">
    <text evidence="4">The sequence shown here is derived from an EMBL/GenBank/DDBJ whole genome shotgun (WGS) entry which is preliminary data.</text>
</comment>
<dbReference type="Pfam" id="PF24883">
    <property type="entry name" value="NPHP3_N"/>
    <property type="match status" value="1"/>
</dbReference>
<evidence type="ECO:0000256" key="1">
    <source>
        <dbReference type="ARBA" id="ARBA00022737"/>
    </source>
</evidence>
<dbReference type="InterPro" id="IPR031352">
    <property type="entry name" value="SesA"/>
</dbReference>
<feature type="domain" description="NACHT-NTPase and P-loop NTPases N-terminal" evidence="2">
    <location>
        <begin position="8"/>
        <end position="128"/>
    </location>
</feature>
<keyword evidence="5" id="KW-1185">Reference proteome</keyword>
<dbReference type="AlphaFoldDB" id="A0A9P6IBL6"/>
<evidence type="ECO:0000259" key="3">
    <source>
        <dbReference type="Pfam" id="PF24883"/>
    </source>
</evidence>
<keyword evidence="1" id="KW-0677">Repeat</keyword>
<proteinExistence type="predicted"/>
<evidence type="ECO:0000259" key="2">
    <source>
        <dbReference type="Pfam" id="PF17107"/>
    </source>
</evidence>
<dbReference type="GeneID" id="62158703"/>
<dbReference type="Pfam" id="PF17107">
    <property type="entry name" value="SesA"/>
    <property type="match status" value="1"/>
</dbReference>
<evidence type="ECO:0000313" key="5">
    <source>
        <dbReference type="Proteomes" id="UP000781932"/>
    </source>
</evidence>
<dbReference type="InterPro" id="IPR027417">
    <property type="entry name" value="P-loop_NTPase"/>
</dbReference>
<evidence type="ECO:0008006" key="6">
    <source>
        <dbReference type="Google" id="ProtNLM"/>
    </source>
</evidence>